<dbReference type="EMBL" id="KE361634">
    <property type="protein sequence ID" value="EPQ28527.1"/>
    <property type="molecule type" value="Genomic_DNA"/>
</dbReference>
<feature type="compositionally biased region" description="Basic and acidic residues" evidence="3">
    <location>
        <begin position="561"/>
        <end position="574"/>
    </location>
</feature>
<feature type="compositionally biased region" description="Low complexity" evidence="3">
    <location>
        <begin position="1094"/>
        <end position="1108"/>
    </location>
</feature>
<feature type="region of interest" description="Disordered" evidence="3">
    <location>
        <begin position="349"/>
        <end position="372"/>
    </location>
</feature>
<dbReference type="PANTHER" id="PTHR48051:SF1">
    <property type="entry name" value="RAS SUPPRESSOR PROTEIN 1"/>
    <property type="match status" value="1"/>
</dbReference>
<dbReference type="PROSITE" id="PS51450">
    <property type="entry name" value="LRR"/>
    <property type="match status" value="1"/>
</dbReference>
<feature type="compositionally biased region" description="Polar residues" evidence="3">
    <location>
        <begin position="389"/>
        <end position="416"/>
    </location>
</feature>
<feature type="compositionally biased region" description="Polar residues" evidence="3">
    <location>
        <begin position="935"/>
        <end position="950"/>
    </location>
</feature>
<feature type="region of interest" description="Disordered" evidence="3">
    <location>
        <begin position="1265"/>
        <end position="1286"/>
    </location>
</feature>
<feature type="compositionally biased region" description="Low complexity" evidence="3">
    <location>
        <begin position="65"/>
        <end position="76"/>
    </location>
</feature>
<feature type="region of interest" description="Disordered" evidence="3">
    <location>
        <begin position="1170"/>
        <end position="1206"/>
    </location>
</feature>
<feature type="compositionally biased region" description="Basic and acidic residues" evidence="3">
    <location>
        <begin position="1194"/>
        <end position="1206"/>
    </location>
</feature>
<feature type="compositionally biased region" description="Basic and acidic residues" evidence="3">
    <location>
        <begin position="1270"/>
        <end position="1283"/>
    </location>
</feature>
<dbReference type="InterPro" id="IPR050216">
    <property type="entry name" value="LRR_domain-containing"/>
</dbReference>
<dbReference type="InterPro" id="IPR032675">
    <property type="entry name" value="LRR_dom_sf"/>
</dbReference>
<feature type="region of interest" description="Disordered" evidence="3">
    <location>
        <begin position="999"/>
        <end position="1129"/>
    </location>
</feature>
<dbReference type="SMART" id="SM00369">
    <property type="entry name" value="LRR_TYP"/>
    <property type="match status" value="3"/>
</dbReference>
<dbReference type="InterPro" id="IPR001611">
    <property type="entry name" value="Leu-rich_rpt"/>
</dbReference>
<feature type="compositionally biased region" description="Polar residues" evidence="3">
    <location>
        <begin position="1"/>
        <end position="14"/>
    </location>
</feature>
<dbReference type="Gene3D" id="3.80.10.10">
    <property type="entry name" value="Ribonuclease Inhibitor"/>
    <property type="match status" value="1"/>
</dbReference>
<dbReference type="SUPFAM" id="SSF52058">
    <property type="entry name" value="L domain-like"/>
    <property type="match status" value="1"/>
</dbReference>
<feature type="compositionally biased region" description="Polar residues" evidence="3">
    <location>
        <begin position="1179"/>
        <end position="1193"/>
    </location>
</feature>
<organism evidence="4 5">
    <name type="scientific">Pseudozyma flocculosa PF-1</name>
    <dbReference type="NCBI Taxonomy" id="1277687"/>
    <lineage>
        <taxon>Eukaryota</taxon>
        <taxon>Fungi</taxon>
        <taxon>Dikarya</taxon>
        <taxon>Basidiomycota</taxon>
        <taxon>Ustilaginomycotina</taxon>
        <taxon>Ustilaginomycetes</taxon>
        <taxon>Ustilaginales</taxon>
        <taxon>Ustilaginaceae</taxon>
        <taxon>Pseudozyma</taxon>
    </lineage>
</organism>
<feature type="compositionally biased region" description="Low complexity" evidence="3">
    <location>
        <begin position="1025"/>
        <end position="1082"/>
    </location>
</feature>
<feature type="compositionally biased region" description="Basic and acidic residues" evidence="3">
    <location>
        <begin position="135"/>
        <end position="158"/>
    </location>
</feature>
<dbReference type="InterPro" id="IPR019487">
    <property type="entry name" value="RAM_signalling_pathway_SOG2"/>
</dbReference>
<evidence type="ECO:0000256" key="1">
    <source>
        <dbReference type="ARBA" id="ARBA00022614"/>
    </source>
</evidence>
<reference evidence="4 5" key="1">
    <citation type="journal article" date="2013" name="Plant Cell">
        <title>The transition from a phytopathogenic smut ancestor to an anamorphic biocontrol agent deciphered by comparative whole-genome analysis.</title>
        <authorList>
            <person name="Lefebvre F."/>
            <person name="Joly D.L."/>
            <person name="Labbe C."/>
            <person name="Teichmann B."/>
            <person name="Linning R."/>
            <person name="Belzile F."/>
            <person name="Bakkeren G."/>
            <person name="Belanger R.R."/>
        </authorList>
    </citation>
    <scope>NUCLEOTIDE SEQUENCE [LARGE SCALE GENOMIC DNA]</scope>
    <source>
        <strain evidence="4 5">PF-1</strain>
    </source>
</reference>
<feature type="compositionally biased region" description="Basic and acidic residues" evidence="3">
    <location>
        <begin position="454"/>
        <end position="471"/>
    </location>
</feature>
<feature type="region of interest" description="Disordered" evidence="3">
    <location>
        <begin position="1"/>
        <end position="100"/>
    </location>
</feature>
<feature type="compositionally biased region" description="Low complexity" evidence="3">
    <location>
        <begin position="643"/>
        <end position="662"/>
    </location>
</feature>
<feature type="compositionally biased region" description="Low complexity" evidence="3">
    <location>
        <begin position="615"/>
        <end position="626"/>
    </location>
</feature>
<dbReference type="Proteomes" id="UP000053664">
    <property type="component" value="Unassembled WGS sequence"/>
</dbReference>
<proteinExistence type="predicted"/>
<name>A0A061H6N5_9BASI</name>
<dbReference type="RefSeq" id="XP_007879545.1">
    <property type="nucleotide sequence ID" value="XM_007881354.1"/>
</dbReference>
<feature type="region of interest" description="Disordered" evidence="3">
    <location>
        <begin position="529"/>
        <end position="672"/>
    </location>
</feature>
<dbReference type="PANTHER" id="PTHR48051">
    <property type="match status" value="1"/>
</dbReference>
<accession>A0A061H6N5</accession>
<protein>
    <submittedName>
        <fullName evidence="4">Uncharacterized protein</fullName>
    </submittedName>
</protein>
<keyword evidence="2" id="KW-0677">Repeat</keyword>
<feature type="compositionally biased region" description="Low complexity" evidence="3">
    <location>
        <begin position="22"/>
        <end position="46"/>
    </location>
</feature>
<feature type="compositionally biased region" description="Low complexity" evidence="3">
    <location>
        <begin position="83"/>
        <end position="94"/>
    </location>
</feature>
<gene>
    <name evidence="4" type="ORF">PFL1_03831</name>
</gene>
<evidence type="ECO:0000256" key="3">
    <source>
        <dbReference type="SAM" id="MobiDB-lite"/>
    </source>
</evidence>
<dbReference type="GeneID" id="19317938"/>
<feature type="region of interest" description="Disordered" evidence="3">
    <location>
        <begin position="935"/>
        <end position="969"/>
    </location>
</feature>
<evidence type="ECO:0000256" key="2">
    <source>
        <dbReference type="ARBA" id="ARBA00022737"/>
    </source>
</evidence>
<evidence type="ECO:0000313" key="4">
    <source>
        <dbReference type="EMBL" id="EPQ28527.1"/>
    </source>
</evidence>
<dbReference type="Pfam" id="PF10428">
    <property type="entry name" value="SOG2"/>
    <property type="match status" value="1"/>
</dbReference>
<dbReference type="eggNOG" id="KOG0619">
    <property type="taxonomic scope" value="Eukaryota"/>
</dbReference>
<feature type="compositionally biased region" description="Polar residues" evidence="3">
    <location>
        <begin position="534"/>
        <end position="543"/>
    </location>
</feature>
<feature type="region of interest" description="Disordered" evidence="3">
    <location>
        <begin position="693"/>
        <end position="733"/>
    </location>
</feature>
<dbReference type="HOGENOM" id="CLU_257048_0_0_1"/>
<dbReference type="InterPro" id="IPR003591">
    <property type="entry name" value="Leu-rich_rpt_typical-subtyp"/>
</dbReference>
<dbReference type="OrthoDB" id="1394818at2759"/>
<dbReference type="GO" id="GO:0005737">
    <property type="term" value="C:cytoplasm"/>
    <property type="evidence" value="ECO:0007669"/>
    <property type="project" value="TreeGrafter"/>
</dbReference>
<keyword evidence="1" id="KW-0433">Leucine-rich repeat</keyword>
<evidence type="ECO:0000313" key="5">
    <source>
        <dbReference type="Proteomes" id="UP000053664"/>
    </source>
</evidence>
<feature type="region of interest" description="Disordered" evidence="3">
    <location>
        <begin position="389"/>
        <end position="513"/>
    </location>
</feature>
<dbReference type="KEGG" id="pfp:PFL1_03831"/>
<feature type="region of interest" description="Disordered" evidence="3">
    <location>
        <begin position="118"/>
        <end position="158"/>
    </location>
</feature>
<dbReference type="Pfam" id="PF13855">
    <property type="entry name" value="LRR_8"/>
    <property type="match status" value="1"/>
</dbReference>
<sequence length="1360" mass="144393">MSRSPNMTSYTAIASSEDGRSTHPSSSTSSPSFAAARANALATASSGLGSEWPRTLTEPDNMIKTPTPTETWTSSTLAQYAPSTTGSRSGGSTSQARPISEEELMALVVEKRLKASSEPFQTAAGARNRSGSVAGRERGREDGRSASQTRRDAKEGQEINTRDTLDLCYMRIDRLPDGLVDVIKDDVVRLALGYNLLTKIPDSFVELRCVRYLNVRANSLNSFPAAICKMPSLEILDISRNKLRALPNEPGRLLSLRVLSLNSNKLTRLAPWVAKMKHLRVLKMENNPLEWPPPHISKMPSVVLQKPPSSAGSGAIERDVVRKFEERQMVVWIAKLKNWISDSQAAKRAESLEPSSSAEVETDQPSEEASTPTDILALPVAAPPPAIVEQSTASEDSPASTGHASDQSDGPVTPKNSDQKPDDDATWSQLPTPSSEDRAGSSPDINSRESLLPYDRHHGSPRQLSRDHSHEPVPPIPKQFSPHTPSTVVAGGPTDVRRPATDAGPSINAARPVADLHLTDRRIDADIYIKSQHGRNNSHTIGQAVSPLQPGPRRTLNPKKSLPDLRLSHEDILTERSQSVPRSTDRSAAVANRATEASARPAVSSQDDDQHPYVAALPTRRPSSAPRRPPLPQSASNPIGYHSKPGGWSSSTPSPSQTSAASSGGGGLRKLSLPTVGATQAAAEAAAAAMASRAPYAHTPPRGDSHGGVPSDKGENVLPAARSDSPTVARNPADFERNSYFRRLSTLPPSTIAKAVPPPVLKFVDGTRGVLFALSQIHAALKQYILFATDERISGQFNRVLDIASGSMTTFINSLDRFDSLSLRGTPEPSVIRGVLMTCKESVVTFRKVVSVLQLQLRALQSSADVRFTRTLLLMLYGSMAEVSNSWTAMAPQVDAVLPYLSADSIANAAANPAHAALARQNSSILSKATAAATNAPSLPSIAETPNSARSVRPNAQPPRPSRRRHAGSFSAHDVAQGANIPPSSSQLQPFNLEDLQASSAYGTPGRSGRRPAVPNGAVPPPHAPSASGSGSDYFSQAAMHAPGPTPGTPGAAASANGRGIGASSAPASPSKNRSNSNASSSGDTSGFMAAGVSGMTPMAPASSAATSVSHQKHGKSLSNGSRAGTGLPPSGLGAKVTIDDHLLVLVDQITGLSAEVWTALLSHLTGLGIESEPATPTGPVTTRSRSNTANSLSDRERGGHGQDAGERLDGLLVVAETTASLTKKLRDLRDLTHSTAELTSRLRETYHCVREEEEQVDVDALLAVQRSSGESDDRERERDGRSGARRSAALELIAQDLAKRLFDESHQFIRAIVNISTLIKTISTSHTFPRELRRSLGEVTHGCSALTVHLLWLSPTSIS</sequence>